<sequence length="206" mass="22773">MQLSNDFPKGFKYLPGYFSLEEQKELVETLRYLVKEAPLFTPVMPRTGKPFSVRMTNLGVLGWVSDRNGYRYQPQHPESGQPWPEIPEVLQSLWKQVGECEAAPEACLVNYYAATAKMGMHQDRDEKTFEAPVVSVSLGDTAVFRLGGVKRGGSTQSLKLSSGDVVVLGGEARLCHHGIDRILGGSSSLLKDGGRLNLTLRRVSVF</sequence>
<evidence type="ECO:0000256" key="4">
    <source>
        <dbReference type="ARBA" id="ARBA00023004"/>
    </source>
</evidence>
<dbReference type="GO" id="GO:0035515">
    <property type="term" value="F:oxidative RNA demethylase activity"/>
    <property type="evidence" value="ECO:0007669"/>
    <property type="project" value="TreeGrafter"/>
</dbReference>
<feature type="binding site" evidence="5">
    <location>
        <position position="125"/>
    </location>
    <ligand>
        <name>substrate</name>
    </ligand>
</feature>
<dbReference type="Proteomes" id="UP000183371">
    <property type="component" value="Unassembled WGS sequence"/>
</dbReference>
<feature type="binding site" evidence="5">
    <location>
        <begin position="70"/>
        <end position="72"/>
    </location>
    <ligand>
        <name>substrate</name>
    </ligand>
</feature>
<dbReference type="EMBL" id="FPBD01000003">
    <property type="protein sequence ID" value="SFT79783.1"/>
    <property type="molecule type" value="Genomic_DNA"/>
</dbReference>
<feature type="binding site" evidence="5">
    <location>
        <position position="151"/>
    </location>
    <ligand>
        <name>substrate</name>
    </ligand>
</feature>
<dbReference type="GO" id="GO:0035513">
    <property type="term" value="P:oxidative RNA demethylation"/>
    <property type="evidence" value="ECO:0007669"/>
    <property type="project" value="TreeGrafter"/>
</dbReference>
<dbReference type="InterPro" id="IPR027450">
    <property type="entry name" value="AlkB-like"/>
</dbReference>
<dbReference type="InterPro" id="IPR037151">
    <property type="entry name" value="AlkB-like_sf"/>
</dbReference>
<evidence type="ECO:0000259" key="7">
    <source>
        <dbReference type="PROSITE" id="PS51471"/>
    </source>
</evidence>
<evidence type="ECO:0000256" key="6">
    <source>
        <dbReference type="PIRSR" id="PIRSR604574-2"/>
    </source>
</evidence>
<dbReference type="AlphaFoldDB" id="A0A1I7AY33"/>
<dbReference type="Gene3D" id="2.60.120.590">
    <property type="entry name" value="Alpha-ketoglutarate-dependent dioxygenase AlkB-like"/>
    <property type="match status" value="1"/>
</dbReference>
<name>A0A1I7AY33_9HYPH</name>
<accession>A0A1I7AY33</accession>
<dbReference type="SUPFAM" id="SSF51197">
    <property type="entry name" value="Clavaminate synthase-like"/>
    <property type="match status" value="1"/>
</dbReference>
<evidence type="ECO:0000256" key="3">
    <source>
        <dbReference type="ARBA" id="ARBA00023002"/>
    </source>
</evidence>
<dbReference type="PROSITE" id="PS51471">
    <property type="entry name" value="FE2OG_OXY"/>
    <property type="match status" value="1"/>
</dbReference>
<comment type="cofactor">
    <cofactor evidence="6">
        <name>Fe(2+)</name>
        <dbReference type="ChEBI" id="CHEBI:29033"/>
    </cofactor>
    <text evidence="6">Binds 1 Fe(2+) ion per subunit.</text>
</comment>
<feature type="binding site" evidence="5">
    <location>
        <begin position="110"/>
        <end position="112"/>
    </location>
    <ligand>
        <name>2-oxoglutarate</name>
        <dbReference type="ChEBI" id="CHEBI:16810"/>
    </ligand>
</feature>
<dbReference type="GO" id="GO:0008198">
    <property type="term" value="F:ferrous iron binding"/>
    <property type="evidence" value="ECO:0007669"/>
    <property type="project" value="TreeGrafter"/>
</dbReference>
<feature type="binding site" evidence="5">
    <location>
        <position position="63"/>
    </location>
    <ligand>
        <name>substrate</name>
    </ligand>
</feature>
<feature type="binding site" evidence="6">
    <location>
        <position position="177"/>
    </location>
    <ligand>
        <name>Fe cation</name>
        <dbReference type="ChEBI" id="CHEBI:24875"/>
        <note>catalytic</note>
    </ligand>
</feature>
<reference evidence="9" key="1">
    <citation type="submission" date="2016-10" db="EMBL/GenBank/DDBJ databases">
        <authorList>
            <person name="Varghese N."/>
            <person name="Submissions S."/>
        </authorList>
    </citation>
    <scope>NUCLEOTIDE SEQUENCE [LARGE SCALE GENOMIC DNA]</scope>
    <source>
        <strain evidence="9">DSM 17465</strain>
    </source>
</reference>
<protein>
    <submittedName>
        <fullName evidence="8">Alkylated DNA repair protein (DNA oxidative demethylase)</fullName>
    </submittedName>
</protein>
<keyword evidence="9" id="KW-1185">Reference proteome</keyword>
<dbReference type="PANTHER" id="PTHR16557:SF2">
    <property type="entry name" value="NUCLEIC ACID DIOXYGENASE ALKBH1"/>
    <property type="match status" value="1"/>
</dbReference>
<feature type="binding site" evidence="5">
    <location>
        <begin position="195"/>
        <end position="201"/>
    </location>
    <ligand>
        <name>2-oxoglutarate</name>
        <dbReference type="ChEBI" id="CHEBI:16810"/>
    </ligand>
</feature>
<keyword evidence="2" id="KW-0223">Dioxygenase</keyword>
<evidence type="ECO:0000256" key="5">
    <source>
        <dbReference type="PIRSR" id="PIRSR604574-1"/>
    </source>
</evidence>
<keyword evidence="8" id="KW-0808">Transferase</keyword>
<feature type="domain" description="Fe2OG dioxygenase" evidence="7">
    <location>
        <begin position="103"/>
        <end position="204"/>
    </location>
</feature>
<dbReference type="GO" id="GO:0008168">
    <property type="term" value="F:methyltransferase activity"/>
    <property type="evidence" value="ECO:0007669"/>
    <property type="project" value="UniProtKB-KW"/>
</dbReference>
<dbReference type="GO" id="GO:0035516">
    <property type="term" value="F:broad specificity oxidative DNA demethylase activity"/>
    <property type="evidence" value="ECO:0007669"/>
    <property type="project" value="TreeGrafter"/>
</dbReference>
<evidence type="ECO:0000256" key="1">
    <source>
        <dbReference type="ARBA" id="ARBA00022723"/>
    </source>
</evidence>
<organism evidence="8 9">
    <name type="scientific">Pseudovibrio denitrificans</name>
    <dbReference type="NCBI Taxonomy" id="258256"/>
    <lineage>
        <taxon>Bacteria</taxon>
        <taxon>Pseudomonadati</taxon>
        <taxon>Pseudomonadota</taxon>
        <taxon>Alphaproteobacteria</taxon>
        <taxon>Hyphomicrobiales</taxon>
        <taxon>Stappiaceae</taxon>
        <taxon>Pseudovibrio</taxon>
    </lineage>
</organism>
<keyword evidence="3" id="KW-0560">Oxidoreductase</keyword>
<proteinExistence type="predicted"/>
<dbReference type="InterPro" id="IPR005123">
    <property type="entry name" value="Oxoglu/Fe-dep_dioxygenase_dom"/>
</dbReference>
<gene>
    <name evidence="8" type="ORF">SAMN05444141_103461</name>
</gene>
<keyword evidence="1 6" id="KW-0479">Metal-binding</keyword>
<dbReference type="RefSeq" id="WP_054784505.1">
    <property type="nucleotide sequence ID" value="NZ_FPBD01000003.1"/>
</dbReference>
<dbReference type="InterPro" id="IPR004574">
    <property type="entry name" value="Alkb"/>
</dbReference>
<feature type="binding site" evidence="6">
    <location>
        <position position="121"/>
    </location>
    <ligand>
        <name>Fe cation</name>
        <dbReference type="ChEBI" id="CHEBI:24875"/>
        <note>catalytic</note>
    </ligand>
</feature>
<evidence type="ECO:0000313" key="8">
    <source>
        <dbReference type="EMBL" id="SFT79783.1"/>
    </source>
</evidence>
<dbReference type="PANTHER" id="PTHR16557">
    <property type="entry name" value="ALKYLATED DNA REPAIR PROTEIN ALKB-RELATED"/>
    <property type="match status" value="1"/>
</dbReference>
<evidence type="ECO:0000256" key="2">
    <source>
        <dbReference type="ARBA" id="ARBA00022964"/>
    </source>
</evidence>
<evidence type="ECO:0000313" key="9">
    <source>
        <dbReference type="Proteomes" id="UP000183371"/>
    </source>
</evidence>
<feature type="binding site" evidence="6">
    <location>
        <position position="123"/>
    </location>
    <ligand>
        <name>Fe cation</name>
        <dbReference type="ChEBI" id="CHEBI:24875"/>
        <note>catalytic</note>
    </ligand>
</feature>
<keyword evidence="8" id="KW-0489">Methyltransferase</keyword>
<dbReference type="GO" id="GO:0032259">
    <property type="term" value="P:methylation"/>
    <property type="evidence" value="ECO:0007669"/>
    <property type="project" value="UniProtKB-KW"/>
</dbReference>
<keyword evidence="4 6" id="KW-0408">Iron</keyword>
<dbReference type="Pfam" id="PF13532">
    <property type="entry name" value="2OG-FeII_Oxy_2"/>
    <property type="match status" value="1"/>
</dbReference>
<dbReference type="GO" id="GO:0005737">
    <property type="term" value="C:cytoplasm"/>
    <property type="evidence" value="ECO:0007669"/>
    <property type="project" value="TreeGrafter"/>
</dbReference>